<dbReference type="Proteomes" id="UP000093053">
    <property type="component" value="Chromosome"/>
</dbReference>
<dbReference type="GO" id="GO:0000156">
    <property type="term" value="F:phosphorelay response regulator activity"/>
    <property type="evidence" value="ECO:0007669"/>
    <property type="project" value="TreeGrafter"/>
</dbReference>
<dbReference type="STRING" id="1586287.BBK82_42115"/>
<dbReference type="InterPro" id="IPR039420">
    <property type="entry name" value="WalR-like"/>
</dbReference>
<dbReference type="InterPro" id="IPR036388">
    <property type="entry name" value="WH-like_DNA-bd_sf"/>
</dbReference>
<dbReference type="GO" id="GO:0006355">
    <property type="term" value="P:regulation of DNA-templated transcription"/>
    <property type="evidence" value="ECO:0007669"/>
    <property type="project" value="InterPro"/>
</dbReference>
<dbReference type="PANTHER" id="PTHR48111">
    <property type="entry name" value="REGULATOR OF RPOS"/>
    <property type="match status" value="1"/>
</dbReference>
<dbReference type="KEGG" id="led:BBK82_42115"/>
<evidence type="ECO:0000313" key="7">
    <source>
        <dbReference type="Proteomes" id="UP000093053"/>
    </source>
</evidence>
<name>A0A1B2HV05_9PSEU</name>
<evidence type="ECO:0000313" key="6">
    <source>
        <dbReference type="EMBL" id="ANZ41574.1"/>
    </source>
</evidence>
<accession>A0A1B2HV05</accession>
<feature type="modified residue" description="4-aspartylphosphate" evidence="2">
    <location>
        <position position="51"/>
    </location>
</feature>
<dbReference type="Pfam" id="PF00072">
    <property type="entry name" value="Response_reg"/>
    <property type="match status" value="1"/>
</dbReference>
<organism evidence="6 7">
    <name type="scientific">Lentzea guizhouensis</name>
    <dbReference type="NCBI Taxonomy" id="1586287"/>
    <lineage>
        <taxon>Bacteria</taxon>
        <taxon>Bacillati</taxon>
        <taxon>Actinomycetota</taxon>
        <taxon>Actinomycetes</taxon>
        <taxon>Pseudonocardiales</taxon>
        <taxon>Pseudonocardiaceae</taxon>
        <taxon>Lentzea</taxon>
    </lineage>
</organism>
<evidence type="ECO:0000259" key="5">
    <source>
        <dbReference type="PROSITE" id="PS51755"/>
    </source>
</evidence>
<evidence type="ECO:0000256" key="3">
    <source>
        <dbReference type="PROSITE-ProRule" id="PRU01091"/>
    </source>
</evidence>
<proteinExistence type="predicted"/>
<dbReference type="CDD" id="cd00383">
    <property type="entry name" value="trans_reg_C"/>
    <property type="match status" value="1"/>
</dbReference>
<dbReference type="AlphaFoldDB" id="A0A1B2HV05"/>
<dbReference type="EMBL" id="CP016793">
    <property type="protein sequence ID" value="ANZ41574.1"/>
    <property type="molecule type" value="Genomic_DNA"/>
</dbReference>
<dbReference type="SUPFAM" id="SSF52172">
    <property type="entry name" value="CheY-like"/>
    <property type="match status" value="1"/>
</dbReference>
<dbReference type="Gene3D" id="1.10.10.10">
    <property type="entry name" value="Winged helix-like DNA-binding domain superfamily/Winged helix DNA-binding domain"/>
    <property type="match status" value="1"/>
</dbReference>
<dbReference type="PANTHER" id="PTHR48111:SF36">
    <property type="entry name" value="TRANSCRIPTIONAL REGULATORY PROTEIN CUTR"/>
    <property type="match status" value="1"/>
</dbReference>
<dbReference type="Gene3D" id="6.10.250.690">
    <property type="match status" value="1"/>
</dbReference>
<dbReference type="PROSITE" id="PS51755">
    <property type="entry name" value="OMPR_PHOB"/>
    <property type="match status" value="1"/>
</dbReference>
<feature type="DNA-binding region" description="OmpR/PhoB-type" evidence="3">
    <location>
        <begin position="120"/>
        <end position="214"/>
    </location>
</feature>
<dbReference type="InterPro" id="IPR011006">
    <property type="entry name" value="CheY-like_superfamily"/>
</dbReference>
<evidence type="ECO:0000256" key="2">
    <source>
        <dbReference type="PROSITE-ProRule" id="PRU00169"/>
    </source>
</evidence>
<keyword evidence="7" id="KW-1185">Reference proteome</keyword>
<gene>
    <name evidence="6" type="ORF">BBK82_42115</name>
</gene>
<dbReference type="GO" id="GO:0000976">
    <property type="term" value="F:transcription cis-regulatory region binding"/>
    <property type="evidence" value="ECO:0007669"/>
    <property type="project" value="TreeGrafter"/>
</dbReference>
<dbReference type="RefSeq" id="WP_065919909.1">
    <property type="nucleotide sequence ID" value="NZ_CP016793.1"/>
</dbReference>
<dbReference type="SMART" id="SM00862">
    <property type="entry name" value="Trans_reg_C"/>
    <property type="match status" value="1"/>
</dbReference>
<dbReference type="InterPro" id="IPR001789">
    <property type="entry name" value="Sig_transdc_resp-reg_receiver"/>
</dbReference>
<dbReference type="InterPro" id="IPR001867">
    <property type="entry name" value="OmpR/PhoB-type_DNA-bd"/>
</dbReference>
<evidence type="ECO:0000259" key="4">
    <source>
        <dbReference type="PROSITE" id="PS50110"/>
    </source>
</evidence>
<dbReference type="GO" id="GO:0005829">
    <property type="term" value="C:cytosol"/>
    <property type="evidence" value="ECO:0007669"/>
    <property type="project" value="TreeGrafter"/>
</dbReference>
<feature type="domain" description="OmpR/PhoB-type" evidence="5">
    <location>
        <begin position="120"/>
        <end position="214"/>
    </location>
</feature>
<dbReference type="Gene3D" id="3.40.50.2300">
    <property type="match status" value="1"/>
</dbReference>
<keyword evidence="2" id="KW-0597">Phosphoprotein</keyword>
<keyword evidence="1 3" id="KW-0238">DNA-binding</keyword>
<dbReference type="SMART" id="SM00448">
    <property type="entry name" value="REC"/>
    <property type="match status" value="1"/>
</dbReference>
<evidence type="ECO:0000256" key="1">
    <source>
        <dbReference type="ARBA" id="ARBA00023125"/>
    </source>
</evidence>
<dbReference type="PROSITE" id="PS50110">
    <property type="entry name" value="RESPONSE_REGULATORY"/>
    <property type="match status" value="1"/>
</dbReference>
<feature type="domain" description="Response regulatory" evidence="4">
    <location>
        <begin position="2"/>
        <end position="112"/>
    </location>
</feature>
<dbReference type="GO" id="GO:0032993">
    <property type="term" value="C:protein-DNA complex"/>
    <property type="evidence" value="ECO:0007669"/>
    <property type="project" value="TreeGrafter"/>
</dbReference>
<dbReference type="OrthoDB" id="9802426at2"/>
<reference evidence="6 7" key="1">
    <citation type="submission" date="2016-07" db="EMBL/GenBank/DDBJ databases">
        <title>Complete genome sequence of the Lentzea guizhouensis DHS C013.</title>
        <authorList>
            <person name="Cao C."/>
        </authorList>
    </citation>
    <scope>NUCLEOTIDE SEQUENCE [LARGE SCALE GENOMIC DNA]</scope>
    <source>
        <strain evidence="6 7">DHS C013</strain>
    </source>
</reference>
<sequence>MRVLVTEDDDDIRFAVETSLRGAGFAVDVATDLPAADEALFVNTYDCVVFDRVLPSGDALDYVKQRRMAGWGAAVLFLTGIDNPVEGLPYGDDYLVKPFAMPELIARVRSLCRLTAVAPPPVLRHAGLELDPGRRTATRGGRPVSLTVKEFTVLERLVLAGGQAVRRDDLIAAAWDAEVRPSSNVLDVVITALRQKLGPPAVVLTVRGVGYRCG</sequence>
<protein>
    <submittedName>
        <fullName evidence="6">DNA-binding response regulator</fullName>
    </submittedName>
</protein>
<dbReference type="Pfam" id="PF00486">
    <property type="entry name" value="Trans_reg_C"/>
    <property type="match status" value="1"/>
</dbReference>